<reference evidence="1 2" key="1">
    <citation type="submission" date="2018-08" db="EMBL/GenBank/DDBJ databases">
        <title>A genome reference for cultivated species of the human gut microbiota.</title>
        <authorList>
            <person name="Zou Y."/>
            <person name="Xue W."/>
            <person name="Luo G."/>
        </authorList>
    </citation>
    <scope>NUCLEOTIDE SEQUENCE [LARGE SCALE GENOMIC DNA]</scope>
    <source>
        <strain evidence="1 2">OF02-7</strain>
    </source>
</reference>
<dbReference type="AlphaFoldDB" id="A0A413IST3"/>
<evidence type="ECO:0000313" key="2">
    <source>
        <dbReference type="Proteomes" id="UP000286063"/>
    </source>
</evidence>
<evidence type="ECO:0000313" key="1">
    <source>
        <dbReference type="EMBL" id="RGY20793.1"/>
    </source>
</evidence>
<comment type="caution">
    <text evidence="1">The sequence shown here is derived from an EMBL/GenBank/DDBJ whole genome shotgun (WGS) entry which is preliminary data.</text>
</comment>
<name>A0A413IST3_9BACT</name>
<dbReference type="EMBL" id="QSCR01000002">
    <property type="protein sequence ID" value="RGY20793.1"/>
    <property type="molecule type" value="Genomic_DNA"/>
</dbReference>
<gene>
    <name evidence="1" type="ORF">DXA50_01655</name>
</gene>
<accession>A0A413IST3</accession>
<protein>
    <submittedName>
        <fullName evidence="1">Uncharacterized protein</fullName>
    </submittedName>
</protein>
<sequence length="166" mass="19394">MVLSNLKQKEMKKINLIFRIVLLFVLGSCSKNDPYPKYETTFSFEEREKNVIVDNSTHYVYLKGKVSLLYSNMHNQKLKIIPELTTAIKEQYHISDSLVLLFHKNYDCDSIKIDIFPEQIKRTITIAFMVENLVVDKDYSLYIDTPIINLIPSEISCYDEGNLMIN</sequence>
<proteinExistence type="predicted"/>
<organism evidence="1 2">
    <name type="scientific">Butyricimonas virosa</name>
    <dbReference type="NCBI Taxonomy" id="544645"/>
    <lineage>
        <taxon>Bacteria</taxon>
        <taxon>Pseudomonadati</taxon>
        <taxon>Bacteroidota</taxon>
        <taxon>Bacteroidia</taxon>
        <taxon>Bacteroidales</taxon>
        <taxon>Odoribacteraceae</taxon>
        <taxon>Butyricimonas</taxon>
    </lineage>
</organism>
<dbReference type="Proteomes" id="UP000286063">
    <property type="component" value="Unassembled WGS sequence"/>
</dbReference>